<keyword evidence="1" id="KW-0132">Cell division</keyword>
<proteinExistence type="predicted"/>
<dbReference type="GO" id="GO:0051301">
    <property type="term" value="P:cell division"/>
    <property type="evidence" value="ECO:0007669"/>
    <property type="project" value="UniProtKB-KW"/>
</dbReference>
<reference evidence="1" key="1">
    <citation type="submission" date="2022-09" db="EMBL/GenBank/DDBJ databases">
        <title>Aureispira anguillicida sp. nov., isolated from Leptocephalus of Japanese eel Anguilla japonica.</title>
        <authorList>
            <person name="Yuasa K."/>
            <person name="Mekata T."/>
            <person name="Ikunari K."/>
        </authorList>
    </citation>
    <scope>NUCLEOTIDE SEQUENCE</scope>
    <source>
        <strain evidence="1">EL160426</strain>
    </source>
</reference>
<dbReference type="RefSeq" id="WP_264788197.1">
    <property type="nucleotide sequence ID" value="NZ_AP026867.1"/>
</dbReference>
<dbReference type="KEGG" id="aup:AsAng_0035760"/>
<dbReference type="EMBL" id="AP026867">
    <property type="protein sequence ID" value="BDS12851.1"/>
    <property type="molecule type" value="Genomic_DNA"/>
</dbReference>
<keyword evidence="2" id="KW-1185">Reference proteome</keyword>
<sequence length="265" mass="30717">MMNVHPKRMSWIIKRLSLIVGGLAVLLLVIAAVQYRKKSVVGEDGLTITIVENEVQNKFVRERDVTEILFREFRHAIVGQPLELIDIEEVEEVLESDIFIKNADVYIDALNNVHITIEQRVPIARIMDEEDPSYYLDEDGARVRTSPKFTARVMVVTGKIGHFDDNYLNIPHHRLNRTFKLIQFIEQHPFWKAQFEQIHIDHSGEATLIPKLGDHKIKFGAPDEDIEDKFHRLEVFYHDGLPVEGWSKFKTINLAFKGQVVAKKR</sequence>
<evidence type="ECO:0000313" key="2">
    <source>
        <dbReference type="Proteomes" id="UP001060919"/>
    </source>
</evidence>
<keyword evidence="1" id="KW-0131">Cell cycle</keyword>
<dbReference type="Proteomes" id="UP001060919">
    <property type="component" value="Chromosome"/>
</dbReference>
<accession>A0A916DV71</accession>
<name>A0A916DV71_9BACT</name>
<protein>
    <submittedName>
        <fullName evidence="1">Cell division protein FtsQ</fullName>
    </submittedName>
</protein>
<organism evidence="1 2">
    <name type="scientific">Aureispira anguillae</name>
    <dbReference type="NCBI Taxonomy" id="2864201"/>
    <lineage>
        <taxon>Bacteria</taxon>
        <taxon>Pseudomonadati</taxon>
        <taxon>Bacteroidota</taxon>
        <taxon>Saprospiria</taxon>
        <taxon>Saprospirales</taxon>
        <taxon>Saprospiraceae</taxon>
        <taxon>Aureispira</taxon>
    </lineage>
</organism>
<evidence type="ECO:0000313" key="1">
    <source>
        <dbReference type="EMBL" id="BDS12851.1"/>
    </source>
</evidence>
<dbReference type="AlphaFoldDB" id="A0A916DV71"/>
<gene>
    <name evidence="1" type="ORF">AsAng_0035760</name>
</gene>